<dbReference type="InterPro" id="IPR016039">
    <property type="entry name" value="Thiolase-like"/>
</dbReference>
<gene>
    <name evidence="2" type="ORF">GCM10008090_25450</name>
</gene>
<keyword evidence="3" id="KW-1185">Reference proteome</keyword>
<dbReference type="AlphaFoldDB" id="A0A918RZC4"/>
<dbReference type="GO" id="GO:0016746">
    <property type="term" value="F:acyltransferase activity"/>
    <property type="evidence" value="ECO:0007669"/>
    <property type="project" value="InterPro"/>
</dbReference>
<feature type="domain" description="Beta-ketoacyl synthase-like N-terminal" evidence="1">
    <location>
        <begin position="35"/>
        <end position="197"/>
    </location>
</feature>
<dbReference type="Pfam" id="PF13723">
    <property type="entry name" value="Ketoacyl-synt_2"/>
    <property type="match status" value="1"/>
</dbReference>
<evidence type="ECO:0000313" key="3">
    <source>
        <dbReference type="Proteomes" id="UP000614811"/>
    </source>
</evidence>
<protein>
    <recommendedName>
        <fullName evidence="1">Beta-ketoacyl synthase-like N-terminal domain-containing protein</fullName>
    </recommendedName>
</protein>
<dbReference type="EMBL" id="BMXA01000004">
    <property type="protein sequence ID" value="GHA14558.1"/>
    <property type="molecule type" value="Genomic_DNA"/>
</dbReference>
<reference evidence="2" key="1">
    <citation type="journal article" date="2014" name="Int. J. Syst. Evol. Microbiol.">
        <title>Complete genome sequence of Corynebacterium casei LMG S-19264T (=DSM 44701T), isolated from a smear-ripened cheese.</title>
        <authorList>
            <consortium name="US DOE Joint Genome Institute (JGI-PGF)"/>
            <person name="Walter F."/>
            <person name="Albersmeier A."/>
            <person name="Kalinowski J."/>
            <person name="Ruckert C."/>
        </authorList>
    </citation>
    <scope>NUCLEOTIDE SEQUENCE</scope>
    <source>
        <strain evidence="2">KCTC 12711</strain>
    </source>
</reference>
<accession>A0A918RZC4</accession>
<dbReference type="InterPro" id="IPR014030">
    <property type="entry name" value="Ketoacyl_synth_N"/>
</dbReference>
<reference evidence="2" key="2">
    <citation type="submission" date="2020-09" db="EMBL/GenBank/DDBJ databases">
        <authorList>
            <person name="Sun Q."/>
            <person name="Kim S."/>
        </authorList>
    </citation>
    <scope>NUCLEOTIDE SEQUENCE</scope>
    <source>
        <strain evidence="2">KCTC 12711</strain>
    </source>
</reference>
<evidence type="ECO:0000259" key="1">
    <source>
        <dbReference type="Pfam" id="PF13723"/>
    </source>
</evidence>
<dbReference type="RefSeq" id="WP_189401847.1">
    <property type="nucleotide sequence ID" value="NZ_BMXA01000004.1"/>
</dbReference>
<sequence length="266" mass="28047">MSEFNFSVLGIGAWGLTARSWPELQELMAGKPIEDDGSKGPKPALIPANERRRAPLPVRLAVETSAQACAAAKLDPAEVGCVFVSGLGDTALTDYMCTVLASDNKALSPTKFHNSVHNAAAGYWTISTGCTEAANSVAGFDESVSLTLVEALIQAEEEQRPLLMTFYDAPVSAVLQPLLKNPYPFSVSLVIAPESLSPAGSPVWSASVMTEAATWPSANWPGELQDCYQSNPVARVLCILDMLTGGLDSVTMPLSSATAVTVTRVS</sequence>
<name>A0A918RZC4_9GAMM</name>
<evidence type="ECO:0000313" key="2">
    <source>
        <dbReference type="EMBL" id="GHA14558.1"/>
    </source>
</evidence>
<dbReference type="Gene3D" id="3.40.47.10">
    <property type="match status" value="1"/>
</dbReference>
<comment type="caution">
    <text evidence="2">The sequence shown here is derived from an EMBL/GenBank/DDBJ whole genome shotgun (WGS) entry which is preliminary data.</text>
</comment>
<organism evidence="2 3">
    <name type="scientific">Arenicella chitinivorans</name>
    <dbReference type="NCBI Taxonomy" id="1329800"/>
    <lineage>
        <taxon>Bacteria</taxon>
        <taxon>Pseudomonadati</taxon>
        <taxon>Pseudomonadota</taxon>
        <taxon>Gammaproteobacteria</taxon>
        <taxon>Arenicellales</taxon>
        <taxon>Arenicellaceae</taxon>
        <taxon>Arenicella</taxon>
    </lineage>
</organism>
<proteinExistence type="predicted"/>
<dbReference type="SUPFAM" id="SSF53901">
    <property type="entry name" value="Thiolase-like"/>
    <property type="match status" value="1"/>
</dbReference>
<dbReference type="Proteomes" id="UP000614811">
    <property type="component" value="Unassembled WGS sequence"/>
</dbReference>